<dbReference type="OrthoDB" id="6141209at2759"/>
<protein>
    <recommendedName>
        <fullName evidence="4">Reverse transcriptase domain-containing protein</fullName>
    </recommendedName>
</protein>
<evidence type="ECO:0000313" key="3">
    <source>
        <dbReference type="Proteomes" id="UP000014760"/>
    </source>
</evidence>
<name>R7UQN1_CAPTE</name>
<organism evidence="1">
    <name type="scientific">Capitella teleta</name>
    <name type="common">Polychaete worm</name>
    <dbReference type="NCBI Taxonomy" id="283909"/>
    <lineage>
        <taxon>Eukaryota</taxon>
        <taxon>Metazoa</taxon>
        <taxon>Spiralia</taxon>
        <taxon>Lophotrochozoa</taxon>
        <taxon>Annelida</taxon>
        <taxon>Polychaeta</taxon>
        <taxon>Sedentaria</taxon>
        <taxon>Scolecida</taxon>
        <taxon>Capitellidae</taxon>
        <taxon>Capitella</taxon>
    </lineage>
</organism>
<feature type="non-terminal residue" evidence="1">
    <location>
        <position position="1"/>
    </location>
</feature>
<dbReference type="AlphaFoldDB" id="R7UQN1"/>
<dbReference type="Proteomes" id="UP000014760">
    <property type="component" value="Unassembled WGS sequence"/>
</dbReference>
<accession>R7UQN1</accession>
<reference evidence="2" key="3">
    <citation type="submission" date="2015-06" db="UniProtKB">
        <authorList>
            <consortium name="EnsemblMetazoa"/>
        </authorList>
    </citation>
    <scope>IDENTIFICATION</scope>
</reference>
<reference evidence="1 3" key="2">
    <citation type="journal article" date="2013" name="Nature">
        <title>Insights into bilaterian evolution from three spiralian genomes.</title>
        <authorList>
            <person name="Simakov O."/>
            <person name="Marletaz F."/>
            <person name="Cho S.J."/>
            <person name="Edsinger-Gonzales E."/>
            <person name="Havlak P."/>
            <person name="Hellsten U."/>
            <person name="Kuo D.H."/>
            <person name="Larsson T."/>
            <person name="Lv J."/>
            <person name="Arendt D."/>
            <person name="Savage R."/>
            <person name="Osoegawa K."/>
            <person name="de Jong P."/>
            <person name="Grimwood J."/>
            <person name="Chapman J.A."/>
            <person name="Shapiro H."/>
            <person name="Aerts A."/>
            <person name="Otillar R.P."/>
            <person name="Terry A.Y."/>
            <person name="Boore J.L."/>
            <person name="Grigoriev I.V."/>
            <person name="Lindberg D.R."/>
            <person name="Seaver E.C."/>
            <person name="Weisblat D.A."/>
            <person name="Putnam N.H."/>
            <person name="Rokhsar D.S."/>
        </authorList>
    </citation>
    <scope>NUCLEOTIDE SEQUENCE</scope>
    <source>
        <strain evidence="1 3">I ESC-2004</strain>
    </source>
</reference>
<evidence type="ECO:0008006" key="4">
    <source>
        <dbReference type="Google" id="ProtNLM"/>
    </source>
</evidence>
<proteinExistence type="predicted"/>
<dbReference type="EMBL" id="AMQN01021771">
    <property type="status" value="NOT_ANNOTATED_CDS"/>
    <property type="molecule type" value="Genomic_DNA"/>
</dbReference>
<dbReference type="PANTHER" id="PTHR19446">
    <property type="entry name" value="REVERSE TRANSCRIPTASES"/>
    <property type="match status" value="1"/>
</dbReference>
<evidence type="ECO:0000313" key="1">
    <source>
        <dbReference type="EMBL" id="ELU08418.1"/>
    </source>
</evidence>
<reference evidence="3" key="1">
    <citation type="submission" date="2012-12" db="EMBL/GenBank/DDBJ databases">
        <authorList>
            <person name="Hellsten U."/>
            <person name="Grimwood J."/>
            <person name="Chapman J.A."/>
            <person name="Shapiro H."/>
            <person name="Aerts A."/>
            <person name="Otillar R.P."/>
            <person name="Terry A.Y."/>
            <person name="Boore J.L."/>
            <person name="Simakov O."/>
            <person name="Marletaz F."/>
            <person name="Cho S.-J."/>
            <person name="Edsinger-Gonzales E."/>
            <person name="Havlak P."/>
            <person name="Kuo D.-H."/>
            <person name="Larsson T."/>
            <person name="Lv J."/>
            <person name="Arendt D."/>
            <person name="Savage R."/>
            <person name="Osoegawa K."/>
            <person name="de Jong P."/>
            <person name="Lindberg D.R."/>
            <person name="Seaver E.C."/>
            <person name="Weisblat D.A."/>
            <person name="Putnam N.H."/>
            <person name="Grigoriev I.V."/>
            <person name="Rokhsar D.S."/>
        </authorList>
    </citation>
    <scope>NUCLEOTIDE SEQUENCE</scope>
    <source>
        <strain evidence="3">I ESC-2004</strain>
    </source>
</reference>
<gene>
    <name evidence="1" type="ORF">CAPTEDRAFT_40325</name>
</gene>
<dbReference type="EnsemblMetazoa" id="CapteT40325">
    <property type="protein sequence ID" value="CapteP40325"/>
    <property type="gene ID" value="CapteG40325"/>
</dbReference>
<dbReference type="STRING" id="283909.R7UQN1"/>
<feature type="non-terminal residue" evidence="1">
    <location>
        <position position="76"/>
    </location>
</feature>
<sequence>KSPGPDCLHPKVLHGVKRIMQSGSMPADWKEATIVPIYKKNGSKQDPCNYRPVSLTPVLSKVFERMLRDRALGQQR</sequence>
<keyword evidence="3" id="KW-1185">Reference proteome</keyword>
<dbReference type="HOGENOM" id="CLU_118269_2_0_1"/>
<evidence type="ECO:0000313" key="2">
    <source>
        <dbReference type="EnsemblMetazoa" id="CapteP40325"/>
    </source>
</evidence>
<dbReference type="EMBL" id="KB299106">
    <property type="protein sequence ID" value="ELU08418.1"/>
    <property type="molecule type" value="Genomic_DNA"/>
</dbReference>